<dbReference type="Proteomes" id="UP000761264">
    <property type="component" value="Unassembled WGS sequence"/>
</dbReference>
<dbReference type="InterPro" id="IPR003673">
    <property type="entry name" value="CoA-Trfase_fam_III"/>
</dbReference>
<dbReference type="SUPFAM" id="SSF89796">
    <property type="entry name" value="CoA-transferase family III (CaiB/BaiF)"/>
    <property type="match status" value="1"/>
</dbReference>
<dbReference type="PANTHER" id="PTHR48207">
    <property type="entry name" value="SUCCINATE--HYDROXYMETHYLGLUTARATE COA-TRANSFERASE"/>
    <property type="match status" value="1"/>
</dbReference>
<dbReference type="Gene3D" id="3.30.1540.10">
    <property type="entry name" value="formyl-coa transferase, domain 3"/>
    <property type="match status" value="1"/>
</dbReference>
<keyword evidence="3" id="KW-1185">Reference proteome</keyword>
<evidence type="ECO:0000256" key="1">
    <source>
        <dbReference type="ARBA" id="ARBA00022679"/>
    </source>
</evidence>
<evidence type="ECO:0000313" key="2">
    <source>
        <dbReference type="EMBL" id="NIA70252.1"/>
    </source>
</evidence>
<comment type="caution">
    <text evidence="2">The sequence shown here is derived from an EMBL/GenBank/DDBJ whole genome shotgun (WGS) entry which is preliminary data.</text>
</comment>
<dbReference type="InterPro" id="IPR023606">
    <property type="entry name" value="CoA-Trfase_III_dom_1_sf"/>
</dbReference>
<dbReference type="InterPro" id="IPR050483">
    <property type="entry name" value="CoA-transferase_III_domain"/>
</dbReference>
<dbReference type="InterPro" id="IPR044855">
    <property type="entry name" value="CoA-Trfase_III_dom3_sf"/>
</dbReference>
<dbReference type="EMBL" id="JAAQPH010000013">
    <property type="protein sequence ID" value="NIA70252.1"/>
    <property type="molecule type" value="Genomic_DNA"/>
</dbReference>
<dbReference type="AlphaFoldDB" id="A0A967EZE8"/>
<evidence type="ECO:0000313" key="3">
    <source>
        <dbReference type="Proteomes" id="UP000761264"/>
    </source>
</evidence>
<dbReference type="GO" id="GO:0008410">
    <property type="term" value="F:CoA-transferase activity"/>
    <property type="evidence" value="ECO:0007669"/>
    <property type="project" value="TreeGrafter"/>
</dbReference>
<keyword evidence="1 2" id="KW-0808">Transferase</keyword>
<dbReference type="PANTHER" id="PTHR48207:SF3">
    <property type="entry name" value="SUCCINATE--HYDROXYMETHYLGLUTARATE COA-TRANSFERASE"/>
    <property type="match status" value="1"/>
</dbReference>
<gene>
    <name evidence="2" type="ORF">HBA54_16720</name>
</gene>
<dbReference type="Pfam" id="PF02515">
    <property type="entry name" value="CoA_transf_3"/>
    <property type="match status" value="1"/>
</dbReference>
<proteinExistence type="predicted"/>
<dbReference type="RefSeq" id="WP_167226676.1">
    <property type="nucleotide sequence ID" value="NZ_JAAQPH010000013.1"/>
</dbReference>
<sequence length="405" mass="43489">MTAPLSGLRVFDLTRILAGPTCTQLLGDLGADVIKIERPGQGDDTRKWGPPFVPGPDGGDTTESAYYLSANRNKRSVSIDISKPEGQALAKRLIGFCDILVENFKVGNLARYGLGYDDLKASNPGLIYCSITGFGQTGPYASRAGYDYLAQGMGGMMSLTGEADGEPVKVGIGIADIMCGMYASSAILAALHHRGMTGLGQHIDLGLLDTQVAWLSYEGSNYLTSGEVPKRQGNEHPNIVPYKVMPCADGHVIIAVGNDAQFARFCAFAGCPELAEDERFLTNASRVRNREALYALLPDITRQKPQKAWVEGLAELGVPSGPVNTVDQVFADPQVLARDMKISMPYAGSAKAEVDLIGNPIKFSETPVDYRFAPPRAGQDSDSVFEELLDIGPEERARLRGKGVI</sequence>
<dbReference type="Gene3D" id="3.40.50.10540">
    <property type="entry name" value="Crotonobetainyl-coa:carnitine coa-transferase, domain 1"/>
    <property type="match status" value="1"/>
</dbReference>
<protein>
    <submittedName>
        <fullName evidence="2">CoA transferase</fullName>
    </submittedName>
</protein>
<name>A0A967EZE8_9PROT</name>
<accession>A0A967EZE8</accession>
<organism evidence="2 3">
    <name type="scientific">Pelagibius litoralis</name>
    <dbReference type="NCBI Taxonomy" id="374515"/>
    <lineage>
        <taxon>Bacteria</taxon>
        <taxon>Pseudomonadati</taxon>
        <taxon>Pseudomonadota</taxon>
        <taxon>Alphaproteobacteria</taxon>
        <taxon>Rhodospirillales</taxon>
        <taxon>Rhodovibrionaceae</taxon>
        <taxon>Pelagibius</taxon>
    </lineage>
</organism>
<reference evidence="2" key="1">
    <citation type="submission" date="2020-03" db="EMBL/GenBank/DDBJ databases">
        <title>Genome of Pelagibius litoralis DSM 21314T.</title>
        <authorList>
            <person name="Wang G."/>
        </authorList>
    </citation>
    <scope>NUCLEOTIDE SEQUENCE</scope>
    <source>
        <strain evidence="2">DSM 21314</strain>
    </source>
</reference>